<proteinExistence type="predicted"/>
<evidence type="ECO:0000313" key="1">
    <source>
        <dbReference type="EMBL" id="CCO92253.1"/>
    </source>
</evidence>
<dbReference type="Proteomes" id="UP000013111">
    <property type="component" value="Unassembled WGS sequence"/>
</dbReference>
<dbReference type="AlphaFoldDB" id="A0A830ZXP5"/>
<reference evidence="1 2" key="2">
    <citation type="submission" date="2013-04" db="EMBL/GenBank/DDBJ databases">
        <title>Comparative genomics of 12 strains of Erwinia amylovora identifies a pan-genome with a large conserved core and provides insights into host specificity.</title>
        <authorList>
            <person name="Mann R.A."/>
            <person name="Smits T.H.M."/>
            <person name="Buehlmann A."/>
            <person name="Blom J."/>
            <person name="Goesmann A."/>
            <person name="Frey J.E."/>
            <person name="Plummer K.M."/>
            <person name="Beer S.V."/>
            <person name="Luck J."/>
            <person name="Duffy B."/>
            <person name="Rodoni B."/>
        </authorList>
    </citation>
    <scope>NUCLEOTIDE SEQUENCE [LARGE SCALE GENOMIC DNA]</scope>
    <source>
        <strain evidence="2">CFBP 1232</strain>
    </source>
</reference>
<gene>
    <name evidence="1" type="ORF">BN437_0285</name>
</gene>
<comment type="caution">
    <text evidence="1">The sequence shown here is derived from an EMBL/GenBank/DDBJ whole genome shotgun (WGS) entry which is preliminary data.</text>
</comment>
<reference evidence="1 2" key="1">
    <citation type="submission" date="2012-11" db="EMBL/GenBank/DDBJ databases">
        <authorList>
            <person name="Linke B."/>
        </authorList>
    </citation>
    <scope>NUCLEOTIDE SEQUENCE [LARGE SCALE GENOMIC DNA]</scope>
    <source>
        <strain evidence="2">CFBP 1232</strain>
    </source>
</reference>
<accession>A0A830ZXP5</accession>
<protein>
    <submittedName>
        <fullName evidence="1">Uncharacterized protein</fullName>
    </submittedName>
</protein>
<organism evidence="1 2">
    <name type="scientific">Erwinia amylovora NBRC 12687 = CFBP 1232</name>
    <dbReference type="NCBI Taxonomy" id="1219359"/>
    <lineage>
        <taxon>Bacteria</taxon>
        <taxon>Pseudomonadati</taxon>
        <taxon>Pseudomonadota</taxon>
        <taxon>Gammaproteobacteria</taxon>
        <taxon>Enterobacterales</taxon>
        <taxon>Erwiniaceae</taxon>
        <taxon>Erwinia</taxon>
    </lineage>
</organism>
<name>A0A830ZXP5_ERWAM</name>
<dbReference type="EMBL" id="CAPB01000005">
    <property type="protein sequence ID" value="CCO92253.1"/>
    <property type="molecule type" value="Genomic_DNA"/>
</dbReference>
<sequence length="37" mass="4274">MVPHHRRAALNKMQAQAEYAVPALSSRHMFRLRSKLA</sequence>
<evidence type="ECO:0000313" key="2">
    <source>
        <dbReference type="Proteomes" id="UP000013111"/>
    </source>
</evidence>